<dbReference type="GO" id="GO:0010181">
    <property type="term" value="F:FMN binding"/>
    <property type="evidence" value="ECO:0007669"/>
    <property type="project" value="InterPro"/>
</dbReference>
<protein>
    <submittedName>
        <fullName evidence="4">2,4-dienoyl-CoA reductase-like NADH-dependent reductase (Old Yellow Enzyme family)</fullName>
    </submittedName>
</protein>
<dbReference type="RefSeq" id="WP_120193047.1">
    <property type="nucleotide sequence ID" value="NZ_RAPK01000008.1"/>
</dbReference>
<dbReference type="GO" id="GO:0016491">
    <property type="term" value="F:oxidoreductase activity"/>
    <property type="evidence" value="ECO:0007669"/>
    <property type="project" value="UniProtKB-KW"/>
</dbReference>
<dbReference type="EMBL" id="RAPK01000008">
    <property type="protein sequence ID" value="RKD73559.1"/>
    <property type="molecule type" value="Genomic_DNA"/>
</dbReference>
<keyword evidence="1" id="KW-0285">Flavoprotein</keyword>
<accession>A0A419V4W1</accession>
<dbReference type="InterPro" id="IPR051799">
    <property type="entry name" value="NADH_flavin_oxidoreductase"/>
</dbReference>
<dbReference type="Gene3D" id="3.20.20.70">
    <property type="entry name" value="Aldolase class I"/>
    <property type="match status" value="1"/>
</dbReference>
<dbReference type="Proteomes" id="UP000285120">
    <property type="component" value="Unassembled WGS sequence"/>
</dbReference>
<reference evidence="4 5" key="1">
    <citation type="submission" date="2018-09" db="EMBL/GenBank/DDBJ databases">
        <title>Genomic Encyclopedia of Archaeal and Bacterial Type Strains, Phase II (KMG-II): from individual species to whole genera.</title>
        <authorList>
            <person name="Goeker M."/>
        </authorList>
    </citation>
    <scope>NUCLEOTIDE SEQUENCE [LARGE SCALE GENOMIC DNA]</scope>
    <source>
        <strain evidence="4 5">DSM 17008</strain>
    </source>
</reference>
<dbReference type="SUPFAM" id="SSF51395">
    <property type="entry name" value="FMN-linked oxidoreductases"/>
    <property type="match status" value="1"/>
</dbReference>
<dbReference type="InterPro" id="IPR001155">
    <property type="entry name" value="OxRdtase_FMN_N"/>
</dbReference>
<evidence type="ECO:0000256" key="1">
    <source>
        <dbReference type="ARBA" id="ARBA00022630"/>
    </source>
</evidence>
<keyword evidence="5" id="KW-1185">Reference proteome</keyword>
<gene>
    <name evidence="4" type="ORF">ATL39_1855</name>
</gene>
<sequence length="408" mass="45176">MTVVTINQPFWIKQAVFKNRLVKSAMSEAMADKNHLPTDKLCTLYEAWAKGGSGLVITGNVMVDAKALGEPGNVVLDSADHLAEFQTWAEAGTKHNTQLWMQINHPGKQVIKGVAEEAVAPSAVPFEPALQRFFPMCRALEESEILEIIRKFARTAELAKQAGFTGIQIHAAHGYLISQFLSPRHNERTDQWGGPIENRFRFLREIYTAAREKTGPDFPIGVKINSSDFMKAGFSEEESRYVIGELDRLGVDLIEISGGTYERPEMTGKGVRASTAEREAYFLEYAEALKQHADVPLIVTGGFRTLHGMNEALQKHATDFIGLARPLAVYPDYANQLLLGRASDFSIKSIKTGIGFIDSKGILELTWYAQQLHRLGSGGRTKPSFSPLLSLGLTVWKNGKGVLEQRRA</sequence>
<dbReference type="Pfam" id="PF00724">
    <property type="entry name" value="Oxidored_FMN"/>
    <property type="match status" value="1"/>
</dbReference>
<name>A0A419V4W1_9BACL</name>
<dbReference type="PANTHER" id="PTHR43656">
    <property type="entry name" value="BINDING OXIDOREDUCTASE, PUTATIVE (AFU_ORTHOLOGUE AFUA_2G08260)-RELATED"/>
    <property type="match status" value="1"/>
</dbReference>
<organism evidence="4 5">
    <name type="scientific">Sinobaca qinghaiensis</name>
    <dbReference type="NCBI Taxonomy" id="342944"/>
    <lineage>
        <taxon>Bacteria</taxon>
        <taxon>Bacillati</taxon>
        <taxon>Bacillota</taxon>
        <taxon>Bacilli</taxon>
        <taxon>Bacillales</taxon>
        <taxon>Sporolactobacillaceae</taxon>
        <taxon>Sinobaca</taxon>
    </lineage>
</organism>
<dbReference type="AlphaFoldDB" id="A0A419V4W1"/>
<dbReference type="InterPro" id="IPR013785">
    <property type="entry name" value="Aldolase_TIM"/>
</dbReference>
<evidence type="ECO:0000259" key="3">
    <source>
        <dbReference type="Pfam" id="PF00724"/>
    </source>
</evidence>
<proteinExistence type="predicted"/>
<comment type="caution">
    <text evidence="4">The sequence shown here is derived from an EMBL/GenBank/DDBJ whole genome shotgun (WGS) entry which is preliminary data.</text>
</comment>
<keyword evidence="2" id="KW-0560">Oxidoreductase</keyword>
<feature type="domain" description="NADH:flavin oxidoreductase/NADH oxidase N-terminal" evidence="3">
    <location>
        <begin position="8"/>
        <end position="341"/>
    </location>
</feature>
<dbReference type="PANTHER" id="PTHR43656:SF2">
    <property type="entry name" value="BINDING OXIDOREDUCTASE, PUTATIVE (AFU_ORTHOLOGUE AFUA_2G08260)-RELATED"/>
    <property type="match status" value="1"/>
</dbReference>
<dbReference type="CDD" id="cd04733">
    <property type="entry name" value="OYE_like_2_FMN"/>
    <property type="match status" value="1"/>
</dbReference>
<dbReference type="OrthoDB" id="9772736at2"/>
<evidence type="ECO:0000313" key="5">
    <source>
        <dbReference type="Proteomes" id="UP000285120"/>
    </source>
</evidence>
<evidence type="ECO:0000313" key="4">
    <source>
        <dbReference type="EMBL" id="RKD73559.1"/>
    </source>
</evidence>
<evidence type="ECO:0000256" key="2">
    <source>
        <dbReference type="ARBA" id="ARBA00023002"/>
    </source>
</evidence>